<reference evidence="2" key="2">
    <citation type="submission" date="2018-02" db="UniProtKB">
        <authorList>
            <consortium name="EnsemblPlants"/>
        </authorList>
    </citation>
    <scope>IDENTIFICATION</scope>
    <source>
        <strain evidence="2">Williams 82</strain>
    </source>
</reference>
<proteinExistence type="predicted"/>
<gene>
    <name evidence="1" type="ORF">GLYMA_09G236100</name>
</gene>
<dbReference type="HOGENOM" id="CLU_2578649_0_0_1"/>
<accession>K7LFQ2</accession>
<reference evidence="1 2" key="1">
    <citation type="journal article" date="2010" name="Nature">
        <title>Genome sequence of the palaeopolyploid soybean.</title>
        <authorList>
            <person name="Schmutz J."/>
            <person name="Cannon S.B."/>
            <person name="Schlueter J."/>
            <person name="Ma J."/>
            <person name="Mitros T."/>
            <person name="Nelson W."/>
            <person name="Hyten D.L."/>
            <person name="Song Q."/>
            <person name="Thelen J.J."/>
            <person name="Cheng J."/>
            <person name="Xu D."/>
            <person name="Hellsten U."/>
            <person name="May G.D."/>
            <person name="Yu Y."/>
            <person name="Sakurai T."/>
            <person name="Umezawa T."/>
            <person name="Bhattacharyya M.K."/>
            <person name="Sandhu D."/>
            <person name="Valliyodan B."/>
            <person name="Lindquist E."/>
            <person name="Peto M."/>
            <person name="Grant D."/>
            <person name="Shu S."/>
            <person name="Goodstein D."/>
            <person name="Barry K."/>
            <person name="Futrell-Griggs M."/>
            <person name="Abernathy B."/>
            <person name="Du J."/>
            <person name="Tian Z."/>
            <person name="Zhu L."/>
            <person name="Gill N."/>
            <person name="Joshi T."/>
            <person name="Libault M."/>
            <person name="Sethuraman A."/>
            <person name="Zhang X.-C."/>
            <person name="Shinozaki K."/>
            <person name="Nguyen H.T."/>
            <person name="Wing R.A."/>
            <person name="Cregan P."/>
            <person name="Specht J."/>
            <person name="Grimwood J."/>
            <person name="Rokhsar D."/>
            <person name="Stacey G."/>
            <person name="Shoemaker R.C."/>
            <person name="Jackson S.A."/>
        </authorList>
    </citation>
    <scope>NUCLEOTIDE SEQUENCE [LARGE SCALE GENOMIC DNA]</scope>
    <source>
        <strain evidence="2">cv. Williams 82</strain>
        <tissue evidence="1">Callus</tissue>
    </source>
</reference>
<dbReference type="EnsemblPlants" id="KRH40070">
    <property type="protein sequence ID" value="KRH40070"/>
    <property type="gene ID" value="GLYMA_09G236100"/>
</dbReference>
<sequence>MVFTPEIDWPLDFTPELSFVLIFFPLSGSSKFEVLFTKSGYNPDVRNNYKSKSVFCSCQIFLTSMIEFLDFTCYIFVNVHG</sequence>
<evidence type="ECO:0000313" key="2">
    <source>
        <dbReference type="EnsemblPlants" id="KRH40070"/>
    </source>
</evidence>
<reference evidence="1" key="3">
    <citation type="submission" date="2018-07" db="EMBL/GenBank/DDBJ databases">
        <title>WGS assembly of Glycine max.</title>
        <authorList>
            <person name="Schmutz J."/>
            <person name="Cannon S."/>
            <person name="Schlueter J."/>
            <person name="Ma J."/>
            <person name="Mitros T."/>
            <person name="Nelson W."/>
            <person name="Hyten D."/>
            <person name="Song Q."/>
            <person name="Thelen J."/>
            <person name="Cheng J."/>
            <person name="Xu D."/>
            <person name="Hellsten U."/>
            <person name="May G."/>
            <person name="Yu Y."/>
            <person name="Sakurai T."/>
            <person name="Umezawa T."/>
            <person name="Bhattacharyya M."/>
            <person name="Sandhu D."/>
            <person name="Valliyodan B."/>
            <person name="Lindquist E."/>
            <person name="Peto M."/>
            <person name="Grant D."/>
            <person name="Shu S."/>
            <person name="Goodstein D."/>
            <person name="Barry K."/>
            <person name="Futrell-Griggs M."/>
            <person name="Abernathy B."/>
            <person name="Du J."/>
            <person name="Tian Z."/>
            <person name="Zhu L."/>
            <person name="Gill N."/>
            <person name="Joshi T."/>
            <person name="Libault M."/>
            <person name="Sethuraman A."/>
            <person name="Zhang X."/>
            <person name="Shinozaki K."/>
            <person name="Nguyen H."/>
            <person name="Wing R."/>
            <person name="Cregan P."/>
            <person name="Specht J."/>
            <person name="Grimwood J."/>
            <person name="Rokhsar D."/>
            <person name="Stacey G."/>
            <person name="Shoemaker R."/>
            <person name="Jackson S."/>
        </authorList>
    </citation>
    <scope>NUCLEOTIDE SEQUENCE</scope>
    <source>
        <tissue evidence="1">Callus</tissue>
    </source>
</reference>
<keyword evidence="3" id="KW-1185">Reference proteome</keyword>
<dbReference type="Gramene" id="KRH40070">
    <property type="protein sequence ID" value="KRH40070"/>
    <property type="gene ID" value="GLYMA_09G236100"/>
</dbReference>
<name>K7LFQ2_SOYBN</name>
<organism evidence="1">
    <name type="scientific">Glycine max</name>
    <name type="common">Soybean</name>
    <name type="synonym">Glycine hispida</name>
    <dbReference type="NCBI Taxonomy" id="3847"/>
    <lineage>
        <taxon>Eukaryota</taxon>
        <taxon>Viridiplantae</taxon>
        <taxon>Streptophyta</taxon>
        <taxon>Embryophyta</taxon>
        <taxon>Tracheophyta</taxon>
        <taxon>Spermatophyta</taxon>
        <taxon>Magnoliopsida</taxon>
        <taxon>eudicotyledons</taxon>
        <taxon>Gunneridae</taxon>
        <taxon>Pentapetalae</taxon>
        <taxon>rosids</taxon>
        <taxon>fabids</taxon>
        <taxon>Fabales</taxon>
        <taxon>Fabaceae</taxon>
        <taxon>Papilionoideae</taxon>
        <taxon>50 kb inversion clade</taxon>
        <taxon>NPAAA clade</taxon>
        <taxon>indigoferoid/millettioid clade</taxon>
        <taxon>Phaseoleae</taxon>
        <taxon>Glycine</taxon>
        <taxon>Glycine subgen. Soja</taxon>
    </lineage>
</organism>
<dbReference type="Proteomes" id="UP000008827">
    <property type="component" value="Chromosome 9"/>
</dbReference>
<evidence type="ECO:0000313" key="3">
    <source>
        <dbReference type="Proteomes" id="UP000008827"/>
    </source>
</evidence>
<protein>
    <submittedName>
        <fullName evidence="1 2">Uncharacterized protein</fullName>
    </submittedName>
</protein>
<dbReference type="AlphaFoldDB" id="K7LFQ2"/>
<dbReference type="InParanoid" id="K7LFQ2"/>
<evidence type="ECO:0000313" key="1">
    <source>
        <dbReference type="EMBL" id="KRH40070.1"/>
    </source>
</evidence>
<dbReference type="PaxDb" id="3847-GLYMA09G37083.1"/>
<dbReference type="EMBL" id="CM000842">
    <property type="protein sequence ID" value="KRH40070.1"/>
    <property type="molecule type" value="Genomic_DNA"/>
</dbReference>